<dbReference type="STRING" id="37001.A0A1A9WC04"/>
<feature type="compositionally biased region" description="Acidic residues" evidence="3">
    <location>
        <begin position="303"/>
        <end position="319"/>
    </location>
</feature>
<dbReference type="AlphaFoldDB" id="A0A1A9WC04"/>
<dbReference type="Gene3D" id="1.20.5.1500">
    <property type="match status" value="1"/>
</dbReference>
<keyword evidence="5" id="KW-1185">Reference proteome</keyword>
<dbReference type="GO" id="GO:0005634">
    <property type="term" value="C:nucleus"/>
    <property type="evidence" value="ECO:0007669"/>
    <property type="project" value="InterPro"/>
</dbReference>
<reference evidence="5" key="1">
    <citation type="submission" date="2014-03" db="EMBL/GenBank/DDBJ databases">
        <authorList>
            <person name="Aksoy S."/>
            <person name="Warren W."/>
            <person name="Wilson R.K."/>
        </authorList>
    </citation>
    <scope>NUCLEOTIDE SEQUENCE [LARGE SCALE GENOMIC DNA]</scope>
    <source>
        <strain evidence="5">IAEA</strain>
    </source>
</reference>
<dbReference type="SUPFAM" id="SSF143113">
    <property type="entry name" value="NAP-like"/>
    <property type="match status" value="1"/>
</dbReference>
<dbReference type="InterPro" id="IPR002164">
    <property type="entry name" value="NAP_family"/>
</dbReference>
<organism evidence="4 5">
    <name type="scientific">Glossina brevipalpis</name>
    <dbReference type="NCBI Taxonomy" id="37001"/>
    <lineage>
        <taxon>Eukaryota</taxon>
        <taxon>Metazoa</taxon>
        <taxon>Ecdysozoa</taxon>
        <taxon>Arthropoda</taxon>
        <taxon>Hexapoda</taxon>
        <taxon>Insecta</taxon>
        <taxon>Pterygota</taxon>
        <taxon>Neoptera</taxon>
        <taxon>Endopterygota</taxon>
        <taxon>Diptera</taxon>
        <taxon>Brachycera</taxon>
        <taxon>Muscomorpha</taxon>
        <taxon>Hippoboscoidea</taxon>
        <taxon>Glossinidae</taxon>
        <taxon>Glossina</taxon>
    </lineage>
</organism>
<comment type="similarity">
    <text evidence="1 2">Belongs to the nucleosome assembly protein (NAP) family.</text>
</comment>
<sequence>MEVKARNITKIPKSAEKKKPQQAEKIYILRTLIIRSDKGTKEPTYTEDEKKCIVDLKKLYLETIKLDVELQKEIYNLEKFYETKHNEIYDKRNKLLEDFKKQTHGGDAGEQGNVTDFWLKVLKASYTEFISKRDEKILVSHDMSLHLFILLVFSDHSDNPYRYLADIRAKLYNEPVVKFVIEFYFEPNDYISNRILTKTYFLNCLPDADDPLSYDGAEIYKCEGCKIDWKRSEKDPDKKGFTSFFDFFNPPTLPEDPEDPNYCDINAILQNDFELGFYLKERVIPKAIMFFTGEIADCQSSESDSDSDEDDDDEEDEDNSSTNSGAANTNANA</sequence>
<dbReference type="Gene3D" id="3.30.1120.90">
    <property type="entry name" value="Nucleosome assembly protein"/>
    <property type="match status" value="1"/>
</dbReference>
<evidence type="ECO:0000256" key="2">
    <source>
        <dbReference type="RuleBase" id="RU003876"/>
    </source>
</evidence>
<evidence type="ECO:0008006" key="6">
    <source>
        <dbReference type="Google" id="ProtNLM"/>
    </source>
</evidence>
<evidence type="ECO:0000313" key="5">
    <source>
        <dbReference type="Proteomes" id="UP000091820"/>
    </source>
</evidence>
<evidence type="ECO:0000256" key="3">
    <source>
        <dbReference type="SAM" id="MobiDB-lite"/>
    </source>
</evidence>
<dbReference type="Pfam" id="PF00956">
    <property type="entry name" value="NAP"/>
    <property type="match status" value="2"/>
</dbReference>
<evidence type="ECO:0000313" key="4">
    <source>
        <dbReference type="EnsemblMetazoa" id="GBRI013972-PA"/>
    </source>
</evidence>
<evidence type="ECO:0000256" key="1">
    <source>
        <dbReference type="ARBA" id="ARBA00009947"/>
    </source>
</evidence>
<dbReference type="GO" id="GO:0006334">
    <property type="term" value="P:nucleosome assembly"/>
    <property type="evidence" value="ECO:0007669"/>
    <property type="project" value="InterPro"/>
</dbReference>
<dbReference type="Proteomes" id="UP000091820">
    <property type="component" value="Unassembled WGS sequence"/>
</dbReference>
<dbReference type="PANTHER" id="PTHR11875">
    <property type="entry name" value="TESTIS-SPECIFIC Y-ENCODED PROTEIN"/>
    <property type="match status" value="1"/>
</dbReference>
<name>A0A1A9WC04_9MUSC</name>
<dbReference type="InterPro" id="IPR037231">
    <property type="entry name" value="NAP-like_sf"/>
</dbReference>
<proteinExistence type="inferred from homology"/>
<feature type="region of interest" description="Disordered" evidence="3">
    <location>
        <begin position="298"/>
        <end position="333"/>
    </location>
</feature>
<dbReference type="VEuPathDB" id="VectorBase:GBRI013972"/>
<dbReference type="EnsemblMetazoa" id="GBRI013972-RA">
    <property type="protein sequence ID" value="GBRI013972-PA"/>
    <property type="gene ID" value="GBRI013972"/>
</dbReference>
<reference evidence="4" key="2">
    <citation type="submission" date="2020-05" db="UniProtKB">
        <authorList>
            <consortium name="EnsemblMetazoa"/>
        </authorList>
    </citation>
    <scope>IDENTIFICATION</scope>
    <source>
        <strain evidence="4">IAEA</strain>
    </source>
</reference>
<protein>
    <recommendedName>
        <fullName evidence="6">Nucleosome assembly protein 1-like 1</fullName>
    </recommendedName>
</protein>
<accession>A0A1A9WC04</accession>
<feature type="compositionally biased region" description="Low complexity" evidence="3">
    <location>
        <begin position="320"/>
        <end position="333"/>
    </location>
</feature>